<dbReference type="RefSeq" id="WP_131750074.1">
    <property type="nucleotide sequence ID" value="NZ_CAAAHO010000002.1"/>
</dbReference>
<dbReference type="AlphaFoldDB" id="A0A378I383"/>
<keyword evidence="3" id="KW-1185">Reference proteome</keyword>
<evidence type="ECO:0000313" key="3">
    <source>
        <dbReference type="Proteomes" id="UP000254968"/>
    </source>
</evidence>
<evidence type="ECO:0000313" key="2">
    <source>
        <dbReference type="EMBL" id="STX29453.1"/>
    </source>
</evidence>
<dbReference type="OrthoDB" id="5652365at2"/>
<dbReference type="PROSITE" id="PS51257">
    <property type="entry name" value="PROKAR_LIPOPROTEIN"/>
    <property type="match status" value="1"/>
</dbReference>
<feature type="chain" id="PRO_5016746590" description="Secreted protein" evidence="1">
    <location>
        <begin position="23"/>
        <end position="129"/>
    </location>
</feature>
<gene>
    <name evidence="2" type="ORF">NCTC13315_01996</name>
</gene>
<keyword evidence="1" id="KW-0732">Signal</keyword>
<reference evidence="2 3" key="1">
    <citation type="submission" date="2018-06" db="EMBL/GenBank/DDBJ databases">
        <authorList>
            <consortium name="Pathogen Informatics"/>
            <person name="Doyle S."/>
        </authorList>
    </citation>
    <scope>NUCLEOTIDE SEQUENCE [LARGE SCALE GENOMIC DNA]</scope>
    <source>
        <strain evidence="2 3">NCTC13315</strain>
    </source>
</reference>
<protein>
    <recommendedName>
        <fullName evidence="4">Secreted protein</fullName>
    </recommendedName>
</protein>
<dbReference type="Proteomes" id="UP000254968">
    <property type="component" value="Unassembled WGS sequence"/>
</dbReference>
<feature type="signal peptide" evidence="1">
    <location>
        <begin position="1"/>
        <end position="22"/>
    </location>
</feature>
<evidence type="ECO:0008006" key="4">
    <source>
        <dbReference type="Google" id="ProtNLM"/>
    </source>
</evidence>
<organism evidence="2 3">
    <name type="scientific">Legionella beliardensis</name>
    <dbReference type="NCBI Taxonomy" id="91822"/>
    <lineage>
        <taxon>Bacteria</taxon>
        <taxon>Pseudomonadati</taxon>
        <taxon>Pseudomonadota</taxon>
        <taxon>Gammaproteobacteria</taxon>
        <taxon>Legionellales</taxon>
        <taxon>Legionellaceae</taxon>
        <taxon>Legionella</taxon>
    </lineage>
</organism>
<dbReference type="EMBL" id="UGNV01000001">
    <property type="protein sequence ID" value="STX29453.1"/>
    <property type="molecule type" value="Genomic_DNA"/>
</dbReference>
<evidence type="ECO:0000256" key="1">
    <source>
        <dbReference type="SAM" id="SignalP"/>
    </source>
</evidence>
<proteinExistence type="predicted"/>
<sequence>MMKKLKNIISLIILGFGCSVFAAATTTTTEKVVITGEPIVLQQTGSGDAVMYTLPADAVSTTTTYHYVTVNGTNRVCYSSAQPNLGNIDMVTINVSSGGTTSPWYCYAADTTVFEIQPAGTTTTTTTSS</sequence>
<accession>A0A378I383</accession>
<name>A0A378I383_9GAMM</name>